<dbReference type="InterPro" id="IPR013406">
    <property type="entry name" value="CHP02574_addiction_mod"/>
</dbReference>
<reference evidence="1 2" key="1">
    <citation type="submission" date="2017-01" db="EMBL/GenBank/DDBJ databases">
        <title>The cable genome- insights into the physiology and evolution of filamentous bacteria capable of sulfide oxidation via long distance electron transfer.</title>
        <authorList>
            <person name="Schreiber L."/>
            <person name="Bjerg J.T."/>
            <person name="Boggild A."/>
            <person name="Van De Vossenberg J."/>
            <person name="Meysman F."/>
            <person name="Nielsen L.P."/>
            <person name="Schramm A."/>
            <person name="Kjeldsen K.U."/>
        </authorList>
    </citation>
    <scope>NUCLEOTIDE SEQUENCE [LARGE SCALE GENOMIC DNA]</scope>
    <source>
        <strain evidence="1">MCF</strain>
    </source>
</reference>
<dbReference type="Pfam" id="PF09720">
    <property type="entry name" value="Unstab_antitox"/>
    <property type="match status" value="1"/>
</dbReference>
<accession>A0A3S3QNH1</accession>
<keyword evidence="2" id="KW-1185">Reference proteome</keyword>
<evidence type="ECO:0000313" key="2">
    <source>
        <dbReference type="Proteomes" id="UP000287853"/>
    </source>
</evidence>
<name>A0A3S3QNH1_9BACT</name>
<protein>
    <submittedName>
        <fullName evidence="1">Putative addiction module component</fullName>
    </submittedName>
</protein>
<dbReference type="AlphaFoldDB" id="A0A3S3QNH1"/>
<proteinExistence type="predicted"/>
<comment type="caution">
    <text evidence="1">The sequence shown here is derived from an EMBL/GenBank/DDBJ whole genome shotgun (WGS) entry which is preliminary data.</text>
</comment>
<sequence length="72" mass="8372">MITEAEVKRMPLNQKLRIMEMIWEDLNRNEDTVESPSWHEDIVKEREKGLDNGEMTVSDWEKAKAGIQGDVA</sequence>
<dbReference type="Proteomes" id="UP000287853">
    <property type="component" value="Unassembled WGS sequence"/>
</dbReference>
<gene>
    <name evidence="1" type="ORF">H206_03299</name>
</gene>
<organism evidence="1 2">
    <name type="scientific">Candidatus Electrothrix aarhusensis</name>
    <dbReference type="NCBI Taxonomy" id="1859131"/>
    <lineage>
        <taxon>Bacteria</taxon>
        <taxon>Pseudomonadati</taxon>
        <taxon>Thermodesulfobacteriota</taxon>
        <taxon>Desulfobulbia</taxon>
        <taxon>Desulfobulbales</taxon>
        <taxon>Desulfobulbaceae</taxon>
        <taxon>Candidatus Electrothrix</taxon>
    </lineage>
</organism>
<evidence type="ECO:0000313" key="1">
    <source>
        <dbReference type="EMBL" id="RWX42992.1"/>
    </source>
</evidence>
<dbReference type="EMBL" id="MTKO01000136">
    <property type="protein sequence ID" value="RWX42992.1"/>
    <property type="molecule type" value="Genomic_DNA"/>
</dbReference>